<organism evidence="12 13">
    <name type="scientific">Pelomonas lactea</name>
    <dbReference type="NCBI Taxonomy" id="3299030"/>
    <lineage>
        <taxon>Bacteria</taxon>
        <taxon>Pseudomonadati</taxon>
        <taxon>Pseudomonadota</taxon>
        <taxon>Betaproteobacteria</taxon>
        <taxon>Burkholderiales</taxon>
        <taxon>Sphaerotilaceae</taxon>
        <taxon>Roseateles</taxon>
    </lineage>
</organism>
<dbReference type="Pfam" id="PF02743">
    <property type="entry name" value="dCache_1"/>
    <property type="match status" value="1"/>
</dbReference>
<dbReference type="CDD" id="cd01949">
    <property type="entry name" value="GGDEF"/>
    <property type="match status" value="1"/>
</dbReference>
<keyword evidence="13" id="KW-1185">Reference proteome</keyword>
<dbReference type="Pfam" id="PF00990">
    <property type="entry name" value="GGDEF"/>
    <property type="match status" value="1"/>
</dbReference>
<sequence length="579" mass="62449">MPDLQLEPIPRPRRLPSLRGQLSLVLGGLALAILGLVGGYLGSVATDELYTAQVAAVRATAQSAAELLASQLRDREREIELLSVAPHLTAGALDSALVRDALERRQALHDEFAWLGVATPDGAVQQASGGMLVGRSVAQREWFIAGRERIYVGDVHEAKLLATMLPAQPNGEPTRFIDFAAPIRDAEGRLRGVVGAHAHWRWVTSMVESVTRRQQPGSGIDALIIDRQGRVLYPEAMKLAQVNGEDVLPKLANGRFEGELAFGGKTYLTSEAPLQARTNAELGWRIIARQPLEQALRPVRDLKRELVLLGVLAAGLLTLAALLLARRISRPVEQLARIAERVESERRMPDFPSEPGAQELAKLSTAMQSMARSLLSTERELQRANATLEAQVQQRTAELQAANAALEHLATRDPLTGLHNRRSLDARLAEAQALDRRYGQNGRVHGLLLIDVDHFKRINDQFGHPAGDAVLRQLATMLLASVRVTDVVARFGGEEFAVLLPGLAGPLEAVMAAEKVRGAVAAAVFPEVGHITVSLGVSLASPDDVDAHPLITRADAALYEAKRGGRNAVVLKAADNAAA</sequence>
<dbReference type="Gene3D" id="3.30.450.20">
    <property type="entry name" value="PAS domain"/>
    <property type="match status" value="1"/>
</dbReference>
<keyword evidence="12" id="KW-0808">Transferase</keyword>
<dbReference type="SMART" id="SM00267">
    <property type="entry name" value="GGDEF"/>
    <property type="match status" value="1"/>
</dbReference>
<keyword evidence="3" id="KW-1003">Cell membrane</keyword>
<dbReference type="CDD" id="cd12914">
    <property type="entry name" value="PDC1_DGC_like"/>
    <property type="match status" value="1"/>
</dbReference>
<evidence type="ECO:0000256" key="2">
    <source>
        <dbReference type="ARBA" id="ARBA00012528"/>
    </source>
</evidence>
<dbReference type="GO" id="GO:0052621">
    <property type="term" value="F:diguanylate cyclase activity"/>
    <property type="evidence" value="ECO:0007669"/>
    <property type="project" value="UniProtKB-EC"/>
</dbReference>
<keyword evidence="12" id="KW-0548">Nucleotidyltransferase</keyword>
<dbReference type="InterPro" id="IPR000160">
    <property type="entry name" value="GGDEF_dom"/>
</dbReference>
<dbReference type="SUPFAM" id="SSF55073">
    <property type="entry name" value="Nucleotide cyclase"/>
    <property type="match status" value="1"/>
</dbReference>
<keyword evidence="8" id="KW-0175">Coiled coil</keyword>
<evidence type="ECO:0000259" key="11">
    <source>
        <dbReference type="PROSITE" id="PS50887"/>
    </source>
</evidence>
<feature type="coiled-coil region" evidence="8">
    <location>
        <begin position="367"/>
        <end position="405"/>
    </location>
</feature>
<dbReference type="PROSITE" id="PS50885">
    <property type="entry name" value="HAMP"/>
    <property type="match status" value="1"/>
</dbReference>
<dbReference type="InterPro" id="IPR029787">
    <property type="entry name" value="Nucleotide_cyclase"/>
</dbReference>
<dbReference type="Gene3D" id="6.10.340.10">
    <property type="match status" value="1"/>
</dbReference>
<dbReference type="SMART" id="SM00304">
    <property type="entry name" value="HAMP"/>
    <property type="match status" value="1"/>
</dbReference>
<evidence type="ECO:0000259" key="10">
    <source>
        <dbReference type="PROSITE" id="PS50885"/>
    </source>
</evidence>
<dbReference type="EC" id="2.7.7.65" evidence="2"/>
<dbReference type="PANTHER" id="PTHR45138:SF9">
    <property type="entry name" value="DIGUANYLATE CYCLASE DGCM-RELATED"/>
    <property type="match status" value="1"/>
</dbReference>
<protein>
    <recommendedName>
        <fullName evidence="2">diguanylate cyclase</fullName>
        <ecNumber evidence="2">2.7.7.65</ecNumber>
    </recommendedName>
</protein>
<dbReference type="EMBL" id="JBIGHX010000001">
    <property type="protein sequence ID" value="MFG6459937.1"/>
    <property type="molecule type" value="Genomic_DNA"/>
</dbReference>
<evidence type="ECO:0000256" key="5">
    <source>
        <dbReference type="ARBA" id="ARBA00022989"/>
    </source>
</evidence>
<evidence type="ECO:0000256" key="8">
    <source>
        <dbReference type="SAM" id="Coils"/>
    </source>
</evidence>
<evidence type="ECO:0000256" key="6">
    <source>
        <dbReference type="ARBA" id="ARBA00023136"/>
    </source>
</evidence>
<evidence type="ECO:0000256" key="7">
    <source>
        <dbReference type="ARBA" id="ARBA00034247"/>
    </source>
</evidence>
<reference evidence="12 13" key="1">
    <citation type="submission" date="2024-08" db="EMBL/GenBank/DDBJ databases">
        <authorList>
            <person name="Lu H."/>
        </authorList>
    </citation>
    <scope>NUCLEOTIDE SEQUENCE [LARGE SCALE GENOMIC DNA]</scope>
    <source>
        <strain evidence="12 13">DXS20W</strain>
    </source>
</reference>
<dbReference type="PROSITE" id="PS50887">
    <property type="entry name" value="GGDEF"/>
    <property type="match status" value="1"/>
</dbReference>
<keyword evidence="4 9" id="KW-0812">Transmembrane</keyword>
<dbReference type="InterPro" id="IPR050469">
    <property type="entry name" value="Diguanylate_Cyclase"/>
</dbReference>
<dbReference type="InterPro" id="IPR043128">
    <property type="entry name" value="Rev_trsase/Diguanyl_cyclase"/>
</dbReference>
<keyword evidence="6 9" id="KW-0472">Membrane</keyword>
<evidence type="ECO:0000256" key="4">
    <source>
        <dbReference type="ARBA" id="ARBA00022692"/>
    </source>
</evidence>
<comment type="catalytic activity">
    <reaction evidence="7">
        <text>2 GTP = 3',3'-c-di-GMP + 2 diphosphate</text>
        <dbReference type="Rhea" id="RHEA:24898"/>
        <dbReference type="ChEBI" id="CHEBI:33019"/>
        <dbReference type="ChEBI" id="CHEBI:37565"/>
        <dbReference type="ChEBI" id="CHEBI:58805"/>
        <dbReference type="EC" id="2.7.7.65"/>
    </reaction>
</comment>
<evidence type="ECO:0000256" key="9">
    <source>
        <dbReference type="SAM" id="Phobius"/>
    </source>
</evidence>
<accession>A0ABW7GDA4</accession>
<dbReference type="InterPro" id="IPR033479">
    <property type="entry name" value="dCache_1"/>
</dbReference>
<evidence type="ECO:0000313" key="13">
    <source>
        <dbReference type="Proteomes" id="UP001606302"/>
    </source>
</evidence>
<keyword evidence="5 9" id="KW-1133">Transmembrane helix</keyword>
<evidence type="ECO:0000256" key="3">
    <source>
        <dbReference type="ARBA" id="ARBA00022475"/>
    </source>
</evidence>
<evidence type="ECO:0000256" key="1">
    <source>
        <dbReference type="ARBA" id="ARBA00004651"/>
    </source>
</evidence>
<feature type="transmembrane region" description="Helical" evidence="9">
    <location>
        <begin position="306"/>
        <end position="325"/>
    </location>
</feature>
<dbReference type="InterPro" id="IPR003660">
    <property type="entry name" value="HAMP_dom"/>
</dbReference>
<dbReference type="Proteomes" id="UP001606302">
    <property type="component" value="Unassembled WGS sequence"/>
</dbReference>
<comment type="subcellular location">
    <subcellularLocation>
        <location evidence="1">Cell membrane</location>
        <topology evidence="1">Multi-pass membrane protein</topology>
    </subcellularLocation>
</comment>
<dbReference type="NCBIfam" id="TIGR00254">
    <property type="entry name" value="GGDEF"/>
    <property type="match status" value="1"/>
</dbReference>
<dbReference type="RefSeq" id="WP_394508730.1">
    <property type="nucleotide sequence ID" value="NZ_JBIGHX010000001.1"/>
</dbReference>
<comment type="caution">
    <text evidence="12">The sequence shown here is derived from an EMBL/GenBank/DDBJ whole genome shotgun (WGS) entry which is preliminary data.</text>
</comment>
<evidence type="ECO:0000313" key="12">
    <source>
        <dbReference type="EMBL" id="MFG6459937.1"/>
    </source>
</evidence>
<proteinExistence type="predicted"/>
<gene>
    <name evidence="12" type="ORF">ACG04Q_00050</name>
</gene>
<dbReference type="Gene3D" id="3.30.70.270">
    <property type="match status" value="1"/>
</dbReference>
<dbReference type="PANTHER" id="PTHR45138">
    <property type="entry name" value="REGULATORY COMPONENTS OF SENSORY TRANSDUCTION SYSTEM"/>
    <property type="match status" value="1"/>
</dbReference>
<name>A0ABW7GDA4_9BURK</name>
<dbReference type="Pfam" id="PF00672">
    <property type="entry name" value="HAMP"/>
    <property type="match status" value="1"/>
</dbReference>
<feature type="transmembrane region" description="Helical" evidence="9">
    <location>
        <begin position="21"/>
        <end position="41"/>
    </location>
</feature>
<feature type="domain" description="HAMP" evidence="10">
    <location>
        <begin position="326"/>
        <end position="379"/>
    </location>
</feature>
<feature type="domain" description="GGDEF" evidence="11">
    <location>
        <begin position="443"/>
        <end position="574"/>
    </location>
</feature>